<keyword evidence="5" id="KW-0378">Hydrolase</keyword>
<dbReference type="STRING" id="1817756.A2140_04430"/>
<comment type="caution">
    <text evidence="7">The sequence shown here is derived from an EMBL/GenBank/DDBJ whole genome shotgun (WGS) entry which is preliminary data.</text>
</comment>
<evidence type="ECO:0000313" key="8">
    <source>
        <dbReference type="Proteomes" id="UP000178379"/>
    </source>
</evidence>
<evidence type="ECO:0000256" key="2">
    <source>
        <dbReference type="ARBA" id="ARBA00022649"/>
    </source>
</evidence>
<dbReference type="AlphaFoldDB" id="A0A1F6T7U7"/>
<dbReference type="EMBL" id="MFSQ01000033">
    <property type="protein sequence ID" value="OGI41188.1"/>
    <property type="molecule type" value="Genomic_DNA"/>
</dbReference>
<dbReference type="PANTHER" id="PTHR34139:SF1">
    <property type="entry name" value="RNASE MJ1380-RELATED"/>
    <property type="match status" value="1"/>
</dbReference>
<dbReference type="Gene3D" id="1.20.120.580">
    <property type="entry name" value="bsu32300-like"/>
    <property type="match status" value="1"/>
</dbReference>
<evidence type="ECO:0000256" key="5">
    <source>
        <dbReference type="ARBA" id="ARBA00022801"/>
    </source>
</evidence>
<comment type="similarity">
    <text evidence="6">Belongs to the HepT RNase toxin family.</text>
</comment>
<protein>
    <recommendedName>
        <fullName evidence="9">DUF86 domain-containing protein</fullName>
    </recommendedName>
</protein>
<dbReference type="GO" id="GO:0000166">
    <property type="term" value="F:nucleotide binding"/>
    <property type="evidence" value="ECO:0007669"/>
    <property type="project" value="UniProtKB-KW"/>
</dbReference>
<dbReference type="InterPro" id="IPR037038">
    <property type="entry name" value="HepT-like_sf"/>
</dbReference>
<keyword evidence="3" id="KW-0540">Nuclease</keyword>
<keyword evidence="4" id="KW-0547">Nucleotide-binding</keyword>
<evidence type="ECO:0000256" key="6">
    <source>
        <dbReference type="ARBA" id="ARBA00024207"/>
    </source>
</evidence>
<keyword evidence="2" id="KW-1277">Toxin-antitoxin system</keyword>
<evidence type="ECO:0000256" key="3">
    <source>
        <dbReference type="ARBA" id="ARBA00022722"/>
    </source>
</evidence>
<evidence type="ECO:0008006" key="9">
    <source>
        <dbReference type="Google" id="ProtNLM"/>
    </source>
</evidence>
<dbReference type="Pfam" id="PF01934">
    <property type="entry name" value="HepT-like"/>
    <property type="match status" value="1"/>
</dbReference>
<sequence>MARGPRLGPIGDAVTQIQSFVRGQSREDFCRDAKTVKAVMADLAVIGEAAGHIPDDVISSHPEVPWALMKAMRNRIVHVYFDVDPRIVWDTLQQDLPVLVEALRRLLEASGSSGDS</sequence>
<dbReference type="GO" id="GO:0004540">
    <property type="term" value="F:RNA nuclease activity"/>
    <property type="evidence" value="ECO:0007669"/>
    <property type="project" value="InterPro"/>
</dbReference>
<gene>
    <name evidence="7" type="ORF">A2140_04430</name>
</gene>
<accession>A0A1F6T7U7</accession>
<dbReference type="GO" id="GO:0016787">
    <property type="term" value="F:hydrolase activity"/>
    <property type="evidence" value="ECO:0007669"/>
    <property type="project" value="UniProtKB-KW"/>
</dbReference>
<dbReference type="Proteomes" id="UP000178379">
    <property type="component" value="Unassembled WGS sequence"/>
</dbReference>
<dbReference type="InterPro" id="IPR008201">
    <property type="entry name" value="HepT-like"/>
</dbReference>
<dbReference type="InterPro" id="IPR051813">
    <property type="entry name" value="HepT_RNase_toxin"/>
</dbReference>
<name>A0A1F6T7U7_9PROT</name>
<proteinExistence type="inferred from homology"/>
<keyword evidence="1" id="KW-0597">Phosphoprotein</keyword>
<evidence type="ECO:0000313" key="7">
    <source>
        <dbReference type="EMBL" id="OGI41188.1"/>
    </source>
</evidence>
<dbReference type="GO" id="GO:0110001">
    <property type="term" value="C:toxin-antitoxin complex"/>
    <property type="evidence" value="ECO:0007669"/>
    <property type="project" value="InterPro"/>
</dbReference>
<reference evidence="7 8" key="1">
    <citation type="journal article" date="2016" name="Nat. Commun.">
        <title>Thousands of microbial genomes shed light on interconnected biogeochemical processes in an aquifer system.</title>
        <authorList>
            <person name="Anantharaman K."/>
            <person name="Brown C.T."/>
            <person name="Hug L.A."/>
            <person name="Sharon I."/>
            <person name="Castelle C.J."/>
            <person name="Probst A.J."/>
            <person name="Thomas B.C."/>
            <person name="Singh A."/>
            <person name="Wilkins M.J."/>
            <person name="Karaoz U."/>
            <person name="Brodie E.L."/>
            <person name="Williams K.H."/>
            <person name="Hubbard S.S."/>
            <person name="Banfield J.F."/>
        </authorList>
    </citation>
    <scope>NUCLEOTIDE SEQUENCE [LARGE SCALE GENOMIC DNA]</scope>
</reference>
<evidence type="ECO:0000256" key="4">
    <source>
        <dbReference type="ARBA" id="ARBA00022741"/>
    </source>
</evidence>
<dbReference type="PANTHER" id="PTHR34139">
    <property type="entry name" value="UPF0331 PROTEIN MJ0127"/>
    <property type="match status" value="1"/>
</dbReference>
<organism evidence="7 8">
    <name type="scientific">Candidatus Muproteobacteria bacterium RBG_16_62_13</name>
    <dbReference type="NCBI Taxonomy" id="1817756"/>
    <lineage>
        <taxon>Bacteria</taxon>
        <taxon>Pseudomonadati</taxon>
        <taxon>Pseudomonadota</taxon>
        <taxon>Candidatus Muproteobacteria</taxon>
    </lineage>
</organism>
<evidence type="ECO:0000256" key="1">
    <source>
        <dbReference type="ARBA" id="ARBA00022553"/>
    </source>
</evidence>